<sequence length="91" mass="9773">MTRKKPKRPGAPPQPPPKRRTASRRRWIWAGAALVLAALAVAPLLRPQARAGIPAALRPGAAQGFNVLLITLDTTRADHLGCYGYADVETP</sequence>
<dbReference type="AlphaFoldDB" id="A0A938BR06"/>
<dbReference type="PROSITE" id="PS51318">
    <property type="entry name" value="TAT"/>
    <property type="match status" value="1"/>
</dbReference>
<dbReference type="Proteomes" id="UP000748308">
    <property type="component" value="Unassembled WGS sequence"/>
</dbReference>
<proteinExistence type="predicted"/>
<dbReference type="EMBL" id="VGIY01000187">
    <property type="protein sequence ID" value="MBM3317777.1"/>
    <property type="molecule type" value="Genomic_DNA"/>
</dbReference>
<dbReference type="InterPro" id="IPR006311">
    <property type="entry name" value="TAT_signal"/>
</dbReference>
<name>A0A938BR06_UNCEI</name>
<protein>
    <submittedName>
        <fullName evidence="2">Cell wall anchor protein</fullName>
    </submittedName>
</protein>
<dbReference type="SUPFAM" id="SSF53649">
    <property type="entry name" value="Alkaline phosphatase-like"/>
    <property type="match status" value="1"/>
</dbReference>
<evidence type="ECO:0000313" key="2">
    <source>
        <dbReference type="EMBL" id="MBM3317777.1"/>
    </source>
</evidence>
<evidence type="ECO:0000256" key="1">
    <source>
        <dbReference type="SAM" id="MobiDB-lite"/>
    </source>
</evidence>
<comment type="caution">
    <text evidence="2">The sequence shown here is derived from an EMBL/GenBank/DDBJ whole genome shotgun (WGS) entry which is preliminary data.</text>
</comment>
<evidence type="ECO:0000313" key="3">
    <source>
        <dbReference type="Proteomes" id="UP000748308"/>
    </source>
</evidence>
<accession>A0A938BR06</accession>
<feature type="region of interest" description="Disordered" evidence="1">
    <location>
        <begin position="1"/>
        <end position="23"/>
    </location>
</feature>
<organism evidence="2 3">
    <name type="scientific">Eiseniibacteriota bacterium</name>
    <dbReference type="NCBI Taxonomy" id="2212470"/>
    <lineage>
        <taxon>Bacteria</taxon>
        <taxon>Candidatus Eiseniibacteriota</taxon>
    </lineage>
</organism>
<dbReference type="InterPro" id="IPR017850">
    <property type="entry name" value="Alkaline_phosphatase_core_sf"/>
</dbReference>
<dbReference type="Gene3D" id="3.40.720.10">
    <property type="entry name" value="Alkaline Phosphatase, subunit A"/>
    <property type="match status" value="1"/>
</dbReference>
<gene>
    <name evidence="2" type="ORF">FJY75_07975</name>
</gene>
<feature type="non-terminal residue" evidence="2">
    <location>
        <position position="91"/>
    </location>
</feature>
<reference evidence="2" key="1">
    <citation type="submission" date="2019-03" db="EMBL/GenBank/DDBJ databases">
        <title>Lake Tanganyika Metagenome-Assembled Genomes (MAGs).</title>
        <authorList>
            <person name="Tran P."/>
        </authorList>
    </citation>
    <scope>NUCLEOTIDE SEQUENCE</scope>
    <source>
        <strain evidence="2">M_DeepCast_400m_m2_100</strain>
    </source>
</reference>